<dbReference type="AlphaFoldDB" id="A0A9Q9HFX5"/>
<dbReference type="PANTHER" id="PTHR43777">
    <property type="entry name" value="MOLYBDENUM COFACTOR CYTIDYLYLTRANSFERASE"/>
    <property type="match status" value="1"/>
</dbReference>
<accession>A0A9Q9HFX5</accession>
<dbReference type="InterPro" id="IPR025877">
    <property type="entry name" value="MobA-like_NTP_Trfase"/>
</dbReference>
<name>A0A9Q9HFX5_9RHOB</name>
<dbReference type="RefSeq" id="WP_311196753.1">
    <property type="nucleotide sequence ID" value="NZ_CP080776.1"/>
</dbReference>
<evidence type="ECO:0000256" key="1">
    <source>
        <dbReference type="ARBA" id="ARBA00022842"/>
    </source>
</evidence>
<dbReference type="PANTHER" id="PTHR43777:SF1">
    <property type="entry name" value="MOLYBDENUM COFACTOR CYTIDYLYLTRANSFERASE"/>
    <property type="match status" value="1"/>
</dbReference>
<feature type="domain" description="MobA-like NTP transferase" evidence="2">
    <location>
        <begin position="9"/>
        <end position="179"/>
    </location>
</feature>
<reference evidence="3" key="1">
    <citation type="submission" date="2021-08" db="EMBL/GenBank/DDBJ databases">
        <authorList>
            <person name="Nwanade C."/>
            <person name="Wang M."/>
            <person name="Masoudi A."/>
            <person name="Yu Z."/>
            <person name="Liu J."/>
        </authorList>
    </citation>
    <scope>NUCLEOTIDE SEQUENCE</scope>
    <source>
        <strain evidence="3">S056</strain>
    </source>
</reference>
<keyword evidence="1" id="KW-0460">Magnesium</keyword>
<dbReference type="InterPro" id="IPR029044">
    <property type="entry name" value="Nucleotide-diphossugar_trans"/>
</dbReference>
<protein>
    <submittedName>
        <fullName evidence="3">Nucleotidyltransferase family protein</fullName>
    </submittedName>
</protein>
<dbReference type="Pfam" id="PF12804">
    <property type="entry name" value="NTP_transf_3"/>
    <property type="match status" value="1"/>
</dbReference>
<dbReference type="Gene3D" id="3.90.550.10">
    <property type="entry name" value="Spore Coat Polysaccharide Biosynthesis Protein SpsA, Chain A"/>
    <property type="match status" value="1"/>
</dbReference>
<dbReference type="Proteomes" id="UP001057991">
    <property type="component" value="Chromosome"/>
</dbReference>
<evidence type="ECO:0000259" key="2">
    <source>
        <dbReference type="Pfam" id="PF12804"/>
    </source>
</evidence>
<proteinExistence type="predicted"/>
<sequence>MTASPHPCVVLLAAGQSQRMGGQPPIDKLLLPLPRAGLQKTLLEDRIDAVRGSGLDLVLILPPEQSFPGRWDIARTCGITPVPSPHAHLGIGESLSTAVAHIDDRYDSVLIVLADMPEITSGHMQTVAHTGQSDEIWRGASCQNSSRQNTPGHPVRLPRRLFGRIAQLSGDHGAQKILAGEKVHLIPLPGDAAILDLDTEEDWVRYQQRSCSS</sequence>
<dbReference type="SUPFAM" id="SSF53448">
    <property type="entry name" value="Nucleotide-diphospho-sugar transferases"/>
    <property type="match status" value="1"/>
</dbReference>
<organism evidence="3 4">
    <name type="scientific">Aliiroseovarius crassostreae</name>
    <dbReference type="NCBI Taxonomy" id="154981"/>
    <lineage>
        <taxon>Bacteria</taxon>
        <taxon>Pseudomonadati</taxon>
        <taxon>Pseudomonadota</taxon>
        <taxon>Alphaproteobacteria</taxon>
        <taxon>Rhodobacterales</taxon>
        <taxon>Paracoccaceae</taxon>
        <taxon>Aliiroseovarius</taxon>
    </lineage>
</organism>
<dbReference type="CDD" id="cd04182">
    <property type="entry name" value="GT_2_like_f"/>
    <property type="match status" value="1"/>
</dbReference>
<dbReference type="GO" id="GO:0016779">
    <property type="term" value="F:nucleotidyltransferase activity"/>
    <property type="evidence" value="ECO:0007669"/>
    <property type="project" value="UniProtKB-ARBA"/>
</dbReference>
<dbReference type="EMBL" id="CP080776">
    <property type="protein sequence ID" value="UWP96575.1"/>
    <property type="molecule type" value="Genomic_DNA"/>
</dbReference>
<evidence type="ECO:0000313" key="4">
    <source>
        <dbReference type="Proteomes" id="UP001057991"/>
    </source>
</evidence>
<gene>
    <name evidence="3" type="ORF">K3X48_06270</name>
</gene>
<evidence type="ECO:0000313" key="3">
    <source>
        <dbReference type="EMBL" id="UWP96575.1"/>
    </source>
</evidence>